<dbReference type="RefSeq" id="XP_031027346.1">
    <property type="nucleotide sequence ID" value="XM_031166616.1"/>
</dbReference>
<evidence type="ECO:0000313" key="4">
    <source>
        <dbReference type="EMBL" id="TPX37435.1"/>
    </source>
</evidence>
<sequence length="729" mass="80234">MKCVPKGLIRNLSRSSIFLGPGPIKNVGQPSASLRFYNTPQFVPPKPMRSSNALNVLVYSGPGTGKTPIDHTLRTLKENLSSSYDVMMVDAKTLLTEPWEGYTALLVMPGGRDLPFVKALNGDGTTRIRRYVESGGKYIGICAGSYFASEKVEFELGRKDYQVVGERDLKFYKGIARGSVYSGFVYDSEMGARAARVKLDPSVPLSSPTTEPSIAMYHNGGPYFVLAEGPDGVDVVPEDTRVLAWYDDKSDITSSTRLPAIVSCSVGRGQAVLSGPHFEYSASAMKSHPTYSDSTSKLVPLLDSSDQSRRELVRYILGTELGLTLNEIKPTSPVDDDLSAGPTLSELHVCFGPGKTWKTQTFENTITDALIGETSMKVLEDDVNIFNVYKTSASAPQKAEEQEGAKIPLYISIHNAGDYPVPSATPQFNLPKYYDMLAIARAEAEKKGVALEDELSFGSTVMYGEIVTSTQTILDKNFKFSKDLPSGFTAIASHQVAGRGRGRNAWISSMGCLQFSFKLQHRDASSVIFVQYLMALAAVDAIQSKPGYENLPIHLKWPNDIYVQLRPGHDGLKKIGGVLVNSSYQSGVFSLVVGCGINIANPRPTTSVNEVIQVHNATKSLRFPELNLEEVLAQVLTTFECYYREMEDAVKDKKKWRFAFEPFLPRYYNAWLHSQVRVVLEDHNNVQATIVGIDPSGLLKCVGENQAEYLLQPDGNSFDMMKGMIARKK</sequence>
<dbReference type="Pfam" id="PF03099">
    <property type="entry name" value="BPL_LplA_LipB"/>
    <property type="match status" value="1"/>
</dbReference>
<dbReference type="OrthoDB" id="10250105at2759"/>
<dbReference type="STRING" id="1806994.A0A507CIB6"/>
<keyword evidence="5" id="KW-1185">Reference proteome</keyword>
<dbReference type="Proteomes" id="UP000319731">
    <property type="component" value="Unassembled WGS sequence"/>
</dbReference>
<dbReference type="NCBIfam" id="TIGR00121">
    <property type="entry name" value="birA_ligase"/>
    <property type="match status" value="1"/>
</dbReference>
<evidence type="ECO:0000256" key="1">
    <source>
        <dbReference type="ARBA" id="ARBA00009934"/>
    </source>
</evidence>
<dbReference type="InterPro" id="IPR029062">
    <property type="entry name" value="Class_I_gatase-like"/>
</dbReference>
<dbReference type="Pfam" id="PF09825">
    <property type="entry name" value="BPL_N"/>
    <property type="match status" value="1"/>
</dbReference>
<dbReference type="CDD" id="cd16442">
    <property type="entry name" value="BPL"/>
    <property type="match status" value="1"/>
</dbReference>
<dbReference type="GO" id="GO:0005737">
    <property type="term" value="C:cytoplasm"/>
    <property type="evidence" value="ECO:0007669"/>
    <property type="project" value="TreeGrafter"/>
</dbReference>
<dbReference type="InterPro" id="IPR004408">
    <property type="entry name" value="Biotin_CoA_COase_ligase"/>
</dbReference>
<organism evidence="4 5">
    <name type="scientific">Synchytrium microbalum</name>
    <dbReference type="NCBI Taxonomy" id="1806994"/>
    <lineage>
        <taxon>Eukaryota</taxon>
        <taxon>Fungi</taxon>
        <taxon>Fungi incertae sedis</taxon>
        <taxon>Chytridiomycota</taxon>
        <taxon>Chytridiomycota incertae sedis</taxon>
        <taxon>Chytridiomycetes</taxon>
        <taxon>Synchytriales</taxon>
        <taxon>Synchytriaceae</taxon>
        <taxon>Synchytrium</taxon>
    </lineage>
</organism>
<name>A0A507CIB6_9FUNG</name>
<dbReference type="CDD" id="cd03144">
    <property type="entry name" value="GATase1_ScBLP_like"/>
    <property type="match status" value="1"/>
</dbReference>
<dbReference type="GeneID" id="42001913"/>
<dbReference type="PANTHER" id="PTHR12835:SF5">
    <property type="entry name" value="BIOTIN--PROTEIN LIGASE"/>
    <property type="match status" value="1"/>
</dbReference>
<dbReference type="InterPro" id="IPR019197">
    <property type="entry name" value="Biotin-prot_ligase_N"/>
</dbReference>
<dbReference type="Gene3D" id="3.30.930.10">
    <property type="entry name" value="Bira Bifunctional Protein, Domain 2"/>
    <property type="match status" value="1"/>
</dbReference>
<dbReference type="Gene3D" id="3.40.50.880">
    <property type="match status" value="1"/>
</dbReference>
<comment type="caution">
    <text evidence="4">The sequence shown here is derived from an EMBL/GenBank/DDBJ whole genome shotgun (WGS) entry which is preliminary data.</text>
</comment>
<evidence type="ECO:0000259" key="3">
    <source>
        <dbReference type="PROSITE" id="PS51733"/>
    </source>
</evidence>
<dbReference type="SUPFAM" id="SSF52317">
    <property type="entry name" value="Class I glutamine amidotransferase-like"/>
    <property type="match status" value="1"/>
</dbReference>
<dbReference type="EMBL" id="QEAO01000002">
    <property type="protein sequence ID" value="TPX37435.1"/>
    <property type="molecule type" value="Genomic_DNA"/>
</dbReference>
<gene>
    <name evidence="4" type="ORF">SmJEL517_g00687</name>
</gene>
<dbReference type="SUPFAM" id="SSF55681">
    <property type="entry name" value="Class II aaRS and biotin synthetases"/>
    <property type="match status" value="1"/>
</dbReference>
<dbReference type="InterPro" id="IPR004143">
    <property type="entry name" value="BPL_LPL_catalytic"/>
</dbReference>
<accession>A0A507CIB6</accession>
<evidence type="ECO:0000313" key="5">
    <source>
        <dbReference type="Proteomes" id="UP000319731"/>
    </source>
</evidence>
<dbReference type="PANTHER" id="PTHR12835">
    <property type="entry name" value="BIOTIN PROTEIN LIGASE"/>
    <property type="match status" value="1"/>
</dbReference>
<dbReference type="AlphaFoldDB" id="A0A507CIB6"/>
<evidence type="ECO:0000256" key="2">
    <source>
        <dbReference type="ARBA" id="ARBA00022598"/>
    </source>
</evidence>
<dbReference type="InterPro" id="IPR045864">
    <property type="entry name" value="aa-tRNA-synth_II/BPL/LPL"/>
</dbReference>
<feature type="domain" description="BPL/LPL catalytic" evidence="3">
    <location>
        <begin position="444"/>
        <end position="647"/>
    </location>
</feature>
<dbReference type="GO" id="GO:0004077">
    <property type="term" value="F:biotin--[biotin carboxyl-carrier protein] ligase activity"/>
    <property type="evidence" value="ECO:0007669"/>
    <property type="project" value="InterPro"/>
</dbReference>
<proteinExistence type="inferred from homology"/>
<protein>
    <recommendedName>
        <fullName evidence="3">BPL/LPL catalytic domain-containing protein</fullName>
    </recommendedName>
</protein>
<reference evidence="4 5" key="1">
    <citation type="journal article" date="2019" name="Sci. Rep.">
        <title>Comparative genomics of chytrid fungi reveal insights into the obligate biotrophic and pathogenic lifestyle of Synchytrium endobioticum.</title>
        <authorList>
            <person name="van de Vossenberg B.T.L.H."/>
            <person name="Warris S."/>
            <person name="Nguyen H.D.T."/>
            <person name="van Gent-Pelzer M.P.E."/>
            <person name="Joly D.L."/>
            <person name="van de Geest H.C."/>
            <person name="Bonants P.J.M."/>
            <person name="Smith D.S."/>
            <person name="Levesque C.A."/>
            <person name="van der Lee T.A.J."/>
        </authorList>
    </citation>
    <scope>NUCLEOTIDE SEQUENCE [LARGE SCALE GENOMIC DNA]</scope>
    <source>
        <strain evidence="4 5">JEL517</strain>
    </source>
</reference>
<dbReference type="PROSITE" id="PS51733">
    <property type="entry name" value="BPL_LPL_CATALYTIC"/>
    <property type="match status" value="1"/>
</dbReference>
<comment type="similarity">
    <text evidence="1">Belongs to the biotin--protein ligase family.</text>
</comment>
<keyword evidence="2" id="KW-0436">Ligase</keyword>